<proteinExistence type="inferred from homology"/>
<dbReference type="SUPFAM" id="SSF53067">
    <property type="entry name" value="Actin-like ATPase domain"/>
    <property type="match status" value="1"/>
</dbReference>
<accession>A0A7T1F384</accession>
<protein>
    <submittedName>
        <fullName evidence="2">N-acetylglucosamine repressor</fullName>
    </submittedName>
</protein>
<dbReference type="AlphaFoldDB" id="A0A7T1F384"/>
<dbReference type="Pfam" id="PF00480">
    <property type="entry name" value="ROK"/>
    <property type="match status" value="1"/>
</dbReference>
<dbReference type="InterPro" id="IPR036388">
    <property type="entry name" value="WH-like_DNA-bd_sf"/>
</dbReference>
<dbReference type="RefSeq" id="WP_218113313.1">
    <property type="nucleotide sequence ID" value="NZ_CP065383.1"/>
</dbReference>
<comment type="similarity">
    <text evidence="1">Belongs to the ROK (NagC/XylR) family.</text>
</comment>
<dbReference type="InterPro" id="IPR000600">
    <property type="entry name" value="ROK"/>
</dbReference>
<dbReference type="InterPro" id="IPR036390">
    <property type="entry name" value="WH_DNA-bd_sf"/>
</dbReference>
<dbReference type="PANTHER" id="PTHR18964">
    <property type="entry name" value="ROK (REPRESSOR, ORF, KINASE) FAMILY"/>
    <property type="match status" value="1"/>
</dbReference>
<reference evidence="2 3" key="1">
    <citation type="journal article" date="2021" name="Nat. Commun.">
        <title>Isolation of a member of the candidate phylum Atribacteria reveals a unique cell membrane structure.</title>
        <authorList>
            <person name="Taiki K."/>
            <person name="Nobu M.K."/>
            <person name="Kusada H."/>
            <person name="Meng X.-Y."/>
            <person name="Hosoki N."/>
            <person name="Uematsu K."/>
            <person name="Yoshioka H."/>
            <person name="Kamagata Y."/>
            <person name="Tamaki H."/>
        </authorList>
    </citation>
    <scope>NUCLEOTIDE SEQUENCE [LARGE SCALE GENOMIC DNA]</scope>
    <source>
        <strain evidence="2 3">RT761</strain>
    </source>
</reference>
<name>A0A7T1F384_ATRLM</name>
<evidence type="ECO:0000313" key="3">
    <source>
        <dbReference type="Proteomes" id="UP000594463"/>
    </source>
</evidence>
<dbReference type="InterPro" id="IPR043129">
    <property type="entry name" value="ATPase_NBD"/>
</dbReference>
<dbReference type="PANTHER" id="PTHR18964:SF149">
    <property type="entry name" value="BIFUNCTIONAL UDP-N-ACETYLGLUCOSAMINE 2-EPIMERASE_N-ACETYLMANNOSAMINE KINASE"/>
    <property type="match status" value="1"/>
</dbReference>
<organism evidence="2 3">
    <name type="scientific">Atribacter laminatus</name>
    <dbReference type="NCBI Taxonomy" id="2847778"/>
    <lineage>
        <taxon>Bacteria</taxon>
        <taxon>Pseudomonadati</taxon>
        <taxon>Atribacterota</taxon>
        <taxon>Atribacteria</taxon>
        <taxon>Atribacterales</taxon>
        <taxon>Atribacteraceae</taxon>
        <taxon>Atribacter</taxon>
    </lineage>
</organism>
<dbReference type="Proteomes" id="UP000594463">
    <property type="component" value="Chromosome"/>
</dbReference>
<sequence length="379" mass="41201">MLAVKELNAKIIFDVIKKRGAISRTEISRITNISRSTIGNYVDYLLEKKLIAEIGHDTSTGGRRARLLSINPDYGPSLGIEIGGDNIKWIITTAGGNIINSGISEMWISPDFLTSLNHFIYGILNSNSEIKSIGIASAGLVEYKTGISLFSSHRKDMTNLPIKKALEKKFNLPVIIDDVSRAFAFAEKKLGVAQQLNDFLYIYLDKGIGLSIIFNGELYRGTMGISGEIGHFLSDEHGPACGCGNRGCLEVVASCSAIVQNARKSIASGVRTSLNHNNITIENIIIEAKMGDKFCYKLINNSGEKIGFVLSQVINLLGIPTIVIGGCLKNADNLIIEPIKRMIREYSISNITKDLDIKLSCLDSNAGVMGAAILSLMEI</sequence>
<dbReference type="EMBL" id="CP065383">
    <property type="protein sequence ID" value="QPM68155.1"/>
    <property type="molecule type" value="Genomic_DNA"/>
</dbReference>
<dbReference type="Gene3D" id="1.10.10.10">
    <property type="entry name" value="Winged helix-like DNA-binding domain superfamily/Winged helix DNA-binding domain"/>
    <property type="match status" value="1"/>
</dbReference>
<gene>
    <name evidence="2" type="primary">nagC_6</name>
    <name evidence="2" type="ORF">RT761_01369</name>
</gene>
<dbReference type="SUPFAM" id="SSF46785">
    <property type="entry name" value="Winged helix' DNA-binding domain"/>
    <property type="match status" value="1"/>
</dbReference>
<dbReference type="Gene3D" id="3.30.420.40">
    <property type="match status" value="2"/>
</dbReference>
<evidence type="ECO:0000256" key="1">
    <source>
        <dbReference type="ARBA" id="ARBA00006479"/>
    </source>
</evidence>
<keyword evidence="3" id="KW-1185">Reference proteome</keyword>
<dbReference type="KEGG" id="alam:RT761_01369"/>
<evidence type="ECO:0000313" key="2">
    <source>
        <dbReference type="EMBL" id="QPM68155.1"/>
    </source>
</evidence>